<dbReference type="PATRIC" id="fig|658445.3.peg.888"/>
<evidence type="ECO:0008006" key="4">
    <source>
        <dbReference type="Google" id="ProtNLM"/>
    </source>
</evidence>
<sequence>MTLLMRKLTLCFLAVFAVCSNAELPRYDDGARWAFISEADSKHIAVVDTFKYQLADRLELKAVPTELVVSDVQDVLVYIDGVSNKVFSYDLITHTHSEMALERVPHSIVFHSDGAQLAVASQDRIDIIKPLKQEYVASIEGIKSPFSMNFDNGGYNLYITEAKTGNTLIYRNHDGQQTHIQLGEGNVSALTLSPDARLALVSDHSTNSVFVWDLFNEAPYKSYPMTAKPWRPYVSSDSEHMIFVDDNGLAQIVNTWSGETVNNFQFKQAPKSIRTGWLETIGIVESEKSLNIFELTKANKATSLALKHPLNEVVVVSDSKTLFATQQNSSDLFIYDIRQNKLLPAINTGLKQPQHIVMGITNTICH</sequence>
<dbReference type="STRING" id="658445.H744_1c0815"/>
<dbReference type="AlphaFoldDB" id="A0A0C5WS86"/>
<dbReference type="HOGENOM" id="CLU_695721_0_0_6"/>
<dbReference type="PANTHER" id="PTHR47197:SF3">
    <property type="entry name" value="DIHYDRO-HEME D1 DEHYDROGENASE"/>
    <property type="match status" value="1"/>
</dbReference>
<dbReference type="InterPro" id="IPR015943">
    <property type="entry name" value="WD40/YVTN_repeat-like_dom_sf"/>
</dbReference>
<name>A0A0C5WS86_9GAMM</name>
<gene>
    <name evidence="2" type="ORF">H744_1c0815</name>
</gene>
<dbReference type="KEGG" id="pgb:H744_1c0815"/>
<reference evidence="2 3" key="1">
    <citation type="submission" date="2013-05" db="EMBL/GenBank/DDBJ databases">
        <title>Complete genome sequence of the lipase-producing bacterium Photobacterium gaetbulicola Gung47.</title>
        <authorList>
            <person name="Kim Y.-O."/>
        </authorList>
    </citation>
    <scope>NUCLEOTIDE SEQUENCE [LARGE SCALE GENOMIC DNA]</scope>
    <source>
        <strain evidence="2 3">Gung47</strain>
    </source>
</reference>
<dbReference type="InterPro" id="IPR011044">
    <property type="entry name" value="Quino_amine_DH_bsu"/>
</dbReference>
<dbReference type="Proteomes" id="UP000032303">
    <property type="component" value="Chromosome 1"/>
</dbReference>
<accession>A0A0C5WS86</accession>
<keyword evidence="1" id="KW-0732">Signal</keyword>
<dbReference type="EMBL" id="CP005973">
    <property type="protein sequence ID" value="AJR05840.1"/>
    <property type="molecule type" value="Genomic_DNA"/>
</dbReference>
<dbReference type="PANTHER" id="PTHR47197">
    <property type="entry name" value="PROTEIN NIRF"/>
    <property type="match status" value="1"/>
</dbReference>
<feature type="chain" id="PRO_5002184379" description="Methylamine dehydrogenase heavy chain" evidence="1">
    <location>
        <begin position="23"/>
        <end position="366"/>
    </location>
</feature>
<dbReference type="Gene3D" id="2.130.10.10">
    <property type="entry name" value="YVTN repeat-like/Quinoprotein amine dehydrogenase"/>
    <property type="match status" value="1"/>
</dbReference>
<proteinExistence type="predicted"/>
<evidence type="ECO:0000313" key="3">
    <source>
        <dbReference type="Proteomes" id="UP000032303"/>
    </source>
</evidence>
<dbReference type="InterPro" id="IPR051200">
    <property type="entry name" value="Host-pathogen_enzymatic-act"/>
</dbReference>
<protein>
    <recommendedName>
        <fullName evidence="4">Methylamine dehydrogenase heavy chain</fullName>
    </recommendedName>
</protein>
<evidence type="ECO:0000256" key="1">
    <source>
        <dbReference type="SAM" id="SignalP"/>
    </source>
</evidence>
<organism evidence="2 3">
    <name type="scientific">Photobacterium gaetbulicola Gung47</name>
    <dbReference type="NCBI Taxonomy" id="658445"/>
    <lineage>
        <taxon>Bacteria</taxon>
        <taxon>Pseudomonadati</taxon>
        <taxon>Pseudomonadota</taxon>
        <taxon>Gammaproteobacteria</taxon>
        <taxon>Vibrionales</taxon>
        <taxon>Vibrionaceae</taxon>
        <taxon>Photobacterium</taxon>
    </lineage>
</organism>
<evidence type="ECO:0000313" key="2">
    <source>
        <dbReference type="EMBL" id="AJR05840.1"/>
    </source>
</evidence>
<feature type="signal peptide" evidence="1">
    <location>
        <begin position="1"/>
        <end position="22"/>
    </location>
</feature>
<dbReference type="SUPFAM" id="SSF50969">
    <property type="entry name" value="YVTN repeat-like/Quinoprotein amine dehydrogenase"/>
    <property type="match status" value="1"/>
</dbReference>
<keyword evidence="3" id="KW-1185">Reference proteome</keyword>